<evidence type="ECO:0000313" key="2">
    <source>
        <dbReference type="EMBL" id="CAJ59113.1"/>
    </source>
</evidence>
<protein>
    <recommendedName>
        <fullName evidence="4">Secreted protein</fullName>
    </recommendedName>
</protein>
<accession>Q0RTI5</accession>
<keyword evidence="1" id="KW-0732">Signal</keyword>
<sequence length="181" mass="18484">MLSPRRALAGAFTVAAVAADLWFAPVAASAALARVTCTGQEAVSYSPGLTLTPHDTTVTINSLLGSAGNPGLCVAPGKGITSATYTEVFDRPGASCVQALFNGPGSRVIVWSDGRSSTFTFTAQIQTLPGASLVTLTGTITSGEFAGRRAVETIQIPQLDLVQCLTTGIDNSIALATLVIL</sequence>
<proteinExistence type="predicted"/>
<name>Q0RTI5_FRAAA</name>
<gene>
    <name evidence="2" type="ordered locus">FRAAL0438</name>
</gene>
<dbReference type="STRING" id="326424.FRAAL0438"/>
<dbReference type="EMBL" id="CT573213">
    <property type="protein sequence ID" value="CAJ59113.1"/>
    <property type="molecule type" value="Genomic_DNA"/>
</dbReference>
<dbReference type="AlphaFoldDB" id="Q0RTI5"/>
<evidence type="ECO:0000313" key="3">
    <source>
        <dbReference type="Proteomes" id="UP000000657"/>
    </source>
</evidence>
<evidence type="ECO:0008006" key="4">
    <source>
        <dbReference type="Google" id="ProtNLM"/>
    </source>
</evidence>
<feature type="chain" id="PRO_5004176215" description="Secreted protein" evidence="1">
    <location>
        <begin position="31"/>
        <end position="181"/>
    </location>
</feature>
<dbReference type="HOGENOM" id="CLU_103754_0_0_11"/>
<evidence type="ECO:0000256" key="1">
    <source>
        <dbReference type="SAM" id="SignalP"/>
    </source>
</evidence>
<feature type="signal peptide" evidence="1">
    <location>
        <begin position="1"/>
        <end position="30"/>
    </location>
</feature>
<dbReference type="KEGG" id="fal:FRAAL0438"/>
<dbReference type="Proteomes" id="UP000000657">
    <property type="component" value="Chromosome"/>
</dbReference>
<organism evidence="2 3">
    <name type="scientific">Frankia alni (strain DSM 45986 / CECT 9034 / ACN14a)</name>
    <dbReference type="NCBI Taxonomy" id="326424"/>
    <lineage>
        <taxon>Bacteria</taxon>
        <taxon>Bacillati</taxon>
        <taxon>Actinomycetota</taxon>
        <taxon>Actinomycetes</taxon>
        <taxon>Frankiales</taxon>
        <taxon>Frankiaceae</taxon>
        <taxon>Frankia</taxon>
    </lineage>
</organism>
<keyword evidence="3" id="KW-1185">Reference proteome</keyword>
<dbReference type="eggNOG" id="ENOG5033MC9">
    <property type="taxonomic scope" value="Bacteria"/>
</dbReference>
<reference evidence="2 3" key="1">
    <citation type="journal article" date="2007" name="Genome Res.">
        <title>Genome characteristics of facultatively symbiotic Frankia sp. strains reflect host range and host plant biogeography.</title>
        <authorList>
            <person name="Normand P."/>
            <person name="Lapierre P."/>
            <person name="Tisa L.S."/>
            <person name="Gogarten J.P."/>
            <person name="Alloisio N."/>
            <person name="Bagnarol E."/>
            <person name="Bassi C.A."/>
            <person name="Berry A.M."/>
            <person name="Bickhart D.M."/>
            <person name="Choisne N."/>
            <person name="Couloux A."/>
            <person name="Cournoyer B."/>
            <person name="Cruveiller S."/>
            <person name="Daubin V."/>
            <person name="Demange N."/>
            <person name="Francino M.P."/>
            <person name="Goltsman E."/>
            <person name="Huang Y."/>
            <person name="Kopp O.R."/>
            <person name="Labarre L."/>
            <person name="Lapidus A."/>
            <person name="Lavire C."/>
            <person name="Marechal J."/>
            <person name="Martinez M."/>
            <person name="Mastronunzio J.E."/>
            <person name="Mullin B.C."/>
            <person name="Niemann J."/>
            <person name="Pujic P."/>
            <person name="Rawnsley T."/>
            <person name="Rouy Z."/>
            <person name="Schenowitz C."/>
            <person name="Sellstedt A."/>
            <person name="Tavares F."/>
            <person name="Tomkins J.P."/>
            <person name="Vallenet D."/>
            <person name="Valverde C."/>
            <person name="Wall L.G."/>
            <person name="Wang Y."/>
            <person name="Medigue C."/>
            <person name="Benson D.R."/>
        </authorList>
    </citation>
    <scope>NUCLEOTIDE SEQUENCE [LARGE SCALE GENOMIC DNA]</scope>
    <source>
        <strain evidence="3">DSM 45986 / CECT 9034 / ACN14a</strain>
    </source>
</reference>